<gene>
    <name evidence="2" type="ORF">CSSPTR1EN2_LOCUS61</name>
</gene>
<accession>A0ABP0T7E0</accession>
<keyword evidence="3" id="KW-1185">Reference proteome</keyword>
<feature type="region of interest" description="Disordered" evidence="1">
    <location>
        <begin position="1"/>
        <end position="34"/>
    </location>
</feature>
<protein>
    <submittedName>
        <fullName evidence="2">Uncharacterized protein</fullName>
    </submittedName>
</protein>
<proteinExistence type="predicted"/>
<dbReference type="Proteomes" id="UP001497512">
    <property type="component" value="Chromosome 1"/>
</dbReference>
<reference evidence="2 3" key="1">
    <citation type="submission" date="2024-02" db="EMBL/GenBank/DDBJ databases">
        <authorList>
            <consortium name="ELIXIR-Norway"/>
            <consortium name="Elixir Norway"/>
        </authorList>
    </citation>
    <scope>NUCLEOTIDE SEQUENCE [LARGE SCALE GENOMIC DNA]</scope>
</reference>
<organism evidence="2 3">
    <name type="scientific">Sphagnum troendelagicum</name>
    <dbReference type="NCBI Taxonomy" id="128251"/>
    <lineage>
        <taxon>Eukaryota</taxon>
        <taxon>Viridiplantae</taxon>
        <taxon>Streptophyta</taxon>
        <taxon>Embryophyta</taxon>
        <taxon>Bryophyta</taxon>
        <taxon>Sphagnophytina</taxon>
        <taxon>Sphagnopsida</taxon>
        <taxon>Sphagnales</taxon>
        <taxon>Sphagnaceae</taxon>
        <taxon>Sphagnum</taxon>
    </lineage>
</organism>
<sequence length="84" mass="9538">MSPCNKGASTLPPRPINQTLTGSTKTKEKKKRNFPFRRAFHSLVRSRMRAEMGDANRWTSVAEIRAAKEKDRRMTAEEKGGKGF</sequence>
<evidence type="ECO:0000313" key="2">
    <source>
        <dbReference type="EMBL" id="CAK9189410.1"/>
    </source>
</evidence>
<dbReference type="EMBL" id="OZ019893">
    <property type="protein sequence ID" value="CAK9189410.1"/>
    <property type="molecule type" value="Genomic_DNA"/>
</dbReference>
<name>A0ABP0T7E0_9BRYO</name>
<evidence type="ECO:0000313" key="3">
    <source>
        <dbReference type="Proteomes" id="UP001497512"/>
    </source>
</evidence>
<evidence type="ECO:0000256" key="1">
    <source>
        <dbReference type="SAM" id="MobiDB-lite"/>
    </source>
</evidence>